<dbReference type="PANTHER" id="PTHR33232:SF20">
    <property type="entry name" value="PROTEIN SIEVE ELEMENT OCCLUSION B-LIKE"/>
    <property type="match status" value="1"/>
</dbReference>
<dbReference type="Proteomes" id="UP001054821">
    <property type="component" value="Chromosome 5"/>
</dbReference>
<evidence type="ECO:0008006" key="5">
    <source>
        <dbReference type="Google" id="ProtNLM"/>
    </source>
</evidence>
<dbReference type="EMBL" id="JAJFAZ020000005">
    <property type="protein sequence ID" value="KAI5329672.1"/>
    <property type="molecule type" value="Genomic_DNA"/>
</dbReference>
<dbReference type="Pfam" id="PF14576">
    <property type="entry name" value="SEO_N"/>
    <property type="match status" value="1"/>
</dbReference>
<accession>A0AAD4VTP9</accession>
<feature type="domain" description="Sieve element occlusion C-terminal" evidence="2">
    <location>
        <begin position="450"/>
        <end position="681"/>
    </location>
</feature>
<dbReference type="InterPro" id="IPR027944">
    <property type="entry name" value="SEO_C"/>
</dbReference>
<evidence type="ECO:0000259" key="2">
    <source>
        <dbReference type="Pfam" id="PF14577"/>
    </source>
</evidence>
<dbReference type="AlphaFoldDB" id="A0AAD4VTP9"/>
<evidence type="ECO:0000313" key="4">
    <source>
        <dbReference type="Proteomes" id="UP001054821"/>
    </source>
</evidence>
<dbReference type="PANTHER" id="PTHR33232">
    <property type="entry name" value="PROTEIN SIEVE ELEMENT OCCLUSION B-LIKE"/>
    <property type="match status" value="1"/>
</dbReference>
<comment type="caution">
    <text evidence="3">The sequence shown here is derived from an EMBL/GenBank/DDBJ whole genome shotgun (WGS) entry which is preliminary data.</text>
</comment>
<reference evidence="3 4" key="1">
    <citation type="journal article" date="2022" name="G3 (Bethesda)">
        <title>Whole-genome sequence and methylome profiling of the almond [Prunus dulcis (Mill.) D.A. Webb] cultivar 'Nonpareil'.</title>
        <authorList>
            <person name="D'Amico-Willman K.M."/>
            <person name="Ouma W.Z."/>
            <person name="Meulia T."/>
            <person name="Sideli G.M."/>
            <person name="Gradziel T.M."/>
            <person name="Fresnedo-Ramirez J."/>
        </authorList>
    </citation>
    <scope>NUCLEOTIDE SEQUENCE [LARGE SCALE GENOMIC DNA]</scope>
    <source>
        <strain evidence="3">Clone GOH B32 T37-40</strain>
    </source>
</reference>
<dbReference type="InterPro" id="IPR027942">
    <property type="entry name" value="SEO_N"/>
</dbReference>
<dbReference type="InterPro" id="IPR039299">
    <property type="entry name" value="SEOA"/>
</dbReference>
<protein>
    <recommendedName>
        <fullName evidence="5">Protein SIEVE ELEMENT OCCLUSION B-like</fullName>
    </recommendedName>
</protein>
<dbReference type="GO" id="GO:0010088">
    <property type="term" value="P:phloem development"/>
    <property type="evidence" value="ECO:0007669"/>
    <property type="project" value="InterPro"/>
</dbReference>
<gene>
    <name evidence="3" type="ORF">L3X38_029069</name>
</gene>
<evidence type="ECO:0000259" key="1">
    <source>
        <dbReference type="Pfam" id="PF14576"/>
    </source>
</evidence>
<keyword evidence="4" id="KW-1185">Reference proteome</keyword>
<evidence type="ECO:0000313" key="3">
    <source>
        <dbReference type="EMBL" id="KAI5329672.1"/>
    </source>
</evidence>
<dbReference type="Pfam" id="PF14577">
    <property type="entry name" value="SEO_C"/>
    <property type="match status" value="1"/>
</dbReference>
<name>A0AAD4VTP9_PRUDU</name>
<sequence length="682" mass="78654">MTDLGLWMRQIQAIHDPSESYFVDVKPILQLIDEIFYQTLTHQDTDGLLIGDTGKYAGTAQDLTTLDDMLQGLCYPIQKIYSELSCQCSGGGDLNASMKELLKTLKCYTWETKVVLTLAAFAVYNGEFRLMAQLRIKNPSVKYVAILKQLSVKCQLKAIDKIIESIIKVTKCFVEYVEMIQSNCISGDTPPLSDIIPLAVYLVLRGTLACAFHISVLTQRSRDEYIASTKEPGELPSHAYENKDDIPWELTDLADLLDKCHPRVEEKRHEEYYKNLKCLFQGPHQDQDLDNVKYLRALISRKADTQPLEIGTSKSRFYLKELRERQVLLLISDLSLSNEEIVILDRIYKERQNSAEVKYEIVWLPVVDATTWDEAKRFRFEDLKSKMPWYAVHDPLIIEPPVIQFIRNDWHFDKKMIIVSLDPQGRVSSLNAIHMLWVWGNQAFPFTDEKEQVLWNTESWRLQLVADGIDPTILDWIEKGKYICLYGGDDLEWIRKFTESAKAAARLAGMSLELLYVGRSTATREQIRNVNKVIETENLSLFWPDYTSNWFFWSRMDSMRCSKAKHHMTVENDEILKEVMTLLSYDGSDQGWAMVWRGSNETARANGQLTLHTLDEFEAWKDEAAESGFVPILSDELKRLTKPQHCTSLIIPAFSPDIPDRVACPECGREMEKFIIFRCCHD</sequence>
<proteinExistence type="predicted"/>
<feature type="domain" description="Sieve element occlusion N-terminal" evidence="1">
    <location>
        <begin position="8"/>
        <end position="284"/>
    </location>
</feature>
<organism evidence="3 4">
    <name type="scientific">Prunus dulcis</name>
    <name type="common">Almond</name>
    <name type="synonym">Amygdalus dulcis</name>
    <dbReference type="NCBI Taxonomy" id="3755"/>
    <lineage>
        <taxon>Eukaryota</taxon>
        <taxon>Viridiplantae</taxon>
        <taxon>Streptophyta</taxon>
        <taxon>Embryophyta</taxon>
        <taxon>Tracheophyta</taxon>
        <taxon>Spermatophyta</taxon>
        <taxon>Magnoliopsida</taxon>
        <taxon>eudicotyledons</taxon>
        <taxon>Gunneridae</taxon>
        <taxon>Pentapetalae</taxon>
        <taxon>rosids</taxon>
        <taxon>fabids</taxon>
        <taxon>Rosales</taxon>
        <taxon>Rosaceae</taxon>
        <taxon>Amygdaloideae</taxon>
        <taxon>Amygdaleae</taxon>
        <taxon>Prunus</taxon>
    </lineage>
</organism>